<evidence type="ECO:0000313" key="1">
    <source>
        <dbReference type="EMBL" id="VDO18308.1"/>
    </source>
</evidence>
<name>A0A183F1U5_HELPZ</name>
<evidence type="ECO:0000313" key="3">
    <source>
        <dbReference type="WBParaSite" id="HPBE_0000003801-mRNA-1"/>
    </source>
</evidence>
<reference evidence="1 2" key="1">
    <citation type="submission" date="2018-11" db="EMBL/GenBank/DDBJ databases">
        <authorList>
            <consortium name="Pathogen Informatics"/>
        </authorList>
    </citation>
    <scope>NUCLEOTIDE SEQUENCE [LARGE SCALE GENOMIC DNA]</scope>
</reference>
<dbReference type="Proteomes" id="UP000050761">
    <property type="component" value="Unassembled WGS sequence"/>
</dbReference>
<organism evidence="2 3">
    <name type="scientific">Heligmosomoides polygyrus</name>
    <name type="common">Parasitic roundworm</name>
    <dbReference type="NCBI Taxonomy" id="6339"/>
    <lineage>
        <taxon>Eukaryota</taxon>
        <taxon>Metazoa</taxon>
        <taxon>Ecdysozoa</taxon>
        <taxon>Nematoda</taxon>
        <taxon>Chromadorea</taxon>
        <taxon>Rhabditida</taxon>
        <taxon>Rhabditina</taxon>
        <taxon>Rhabditomorpha</taxon>
        <taxon>Strongyloidea</taxon>
        <taxon>Heligmosomidae</taxon>
        <taxon>Heligmosomoides</taxon>
    </lineage>
</organism>
<evidence type="ECO:0000313" key="2">
    <source>
        <dbReference type="Proteomes" id="UP000050761"/>
    </source>
</evidence>
<sequence length="71" mass="7832">MCADSFTRIVGAGSHVATKNRKTAVVVRLSERCAGISRVRNLYWERYFGGDCNCCDHGADSEAVRSDEYGI</sequence>
<accession>A0A3P7WL30</accession>
<accession>A0A183F1U5</accession>
<protein>
    <submittedName>
        <fullName evidence="3">Transposase</fullName>
    </submittedName>
</protein>
<dbReference type="EMBL" id="UZAH01000019">
    <property type="protein sequence ID" value="VDO18308.1"/>
    <property type="molecule type" value="Genomic_DNA"/>
</dbReference>
<keyword evidence="2" id="KW-1185">Reference proteome</keyword>
<reference evidence="3" key="2">
    <citation type="submission" date="2019-09" db="UniProtKB">
        <authorList>
            <consortium name="WormBaseParasite"/>
        </authorList>
    </citation>
    <scope>IDENTIFICATION</scope>
</reference>
<proteinExistence type="predicted"/>
<gene>
    <name evidence="1" type="ORF">HPBE_LOCUS39</name>
</gene>
<dbReference type="AlphaFoldDB" id="A0A183F1U5"/>
<dbReference type="WBParaSite" id="HPBE_0000003801-mRNA-1">
    <property type="protein sequence ID" value="HPBE_0000003801-mRNA-1"/>
    <property type="gene ID" value="HPBE_0000003801"/>
</dbReference>